<feature type="compositionally biased region" description="Basic and acidic residues" evidence="1">
    <location>
        <begin position="59"/>
        <end position="68"/>
    </location>
</feature>
<keyword evidence="3" id="KW-1185">Reference proteome</keyword>
<proteinExistence type="predicted"/>
<sequence length="94" mass="9907">MTNREEEEATFQGDNQGIEPQRKSKSSRRDKSRGRDPSAALVSEGLTQEEPEGSGTAQLDERISHAEAGRGAPGGTDEPRVEAHGGFGRAAGAS</sequence>
<feature type="compositionally biased region" description="Gly residues" evidence="1">
    <location>
        <begin position="85"/>
        <end position="94"/>
    </location>
</feature>
<evidence type="ECO:0000313" key="2">
    <source>
        <dbReference type="EMBL" id="MCD7460347.1"/>
    </source>
</evidence>
<name>A0ABS8SN70_DATST</name>
<protein>
    <submittedName>
        <fullName evidence="2">Uncharacterized protein</fullName>
    </submittedName>
</protein>
<evidence type="ECO:0000256" key="1">
    <source>
        <dbReference type="SAM" id="MobiDB-lite"/>
    </source>
</evidence>
<comment type="caution">
    <text evidence="2">The sequence shown here is derived from an EMBL/GenBank/DDBJ whole genome shotgun (WGS) entry which is preliminary data.</text>
</comment>
<accession>A0ABS8SN70</accession>
<reference evidence="2 3" key="1">
    <citation type="journal article" date="2021" name="BMC Genomics">
        <title>Datura genome reveals duplications of psychoactive alkaloid biosynthetic genes and high mutation rate following tissue culture.</title>
        <authorList>
            <person name="Rajewski A."/>
            <person name="Carter-House D."/>
            <person name="Stajich J."/>
            <person name="Litt A."/>
        </authorList>
    </citation>
    <scope>NUCLEOTIDE SEQUENCE [LARGE SCALE GENOMIC DNA]</scope>
    <source>
        <strain evidence="2">AR-01</strain>
    </source>
</reference>
<dbReference type="Proteomes" id="UP000823775">
    <property type="component" value="Unassembled WGS sequence"/>
</dbReference>
<dbReference type="EMBL" id="JACEIK010000647">
    <property type="protein sequence ID" value="MCD7460347.1"/>
    <property type="molecule type" value="Genomic_DNA"/>
</dbReference>
<evidence type="ECO:0000313" key="3">
    <source>
        <dbReference type="Proteomes" id="UP000823775"/>
    </source>
</evidence>
<gene>
    <name evidence="2" type="ORF">HAX54_043340</name>
</gene>
<organism evidence="2 3">
    <name type="scientific">Datura stramonium</name>
    <name type="common">Jimsonweed</name>
    <name type="synonym">Common thornapple</name>
    <dbReference type="NCBI Taxonomy" id="4076"/>
    <lineage>
        <taxon>Eukaryota</taxon>
        <taxon>Viridiplantae</taxon>
        <taxon>Streptophyta</taxon>
        <taxon>Embryophyta</taxon>
        <taxon>Tracheophyta</taxon>
        <taxon>Spermatophyta</taxon>
        <taxon>Magnoliopsida</taxon>
        <taxon>eudicotyledons</taxon>
        <taxon>Gunneridae</taxon>
        <taxon>Pentapetalae</taxon>
        <taxon>asterids</taxon>
        <taxon>lamiids</taxon>
        <taxon>Solanales</taxon>
        <taxon>Solanaceae</taxon>
        <taxon>Solanoideae</taxon>
        <taxon>Datureae</taxon>
        <taxon>Datura</taxon>
    </lineage>
</organism>
<feature type="compositionally biased region" description="Basic and acidic residues" evidence="1">
    <location>
        <begin position="27"/>
        <end position="36"/>
    </location>
</feature>
<feature type="region of interest" description="Disordered" evidence="1">
    <location>
        <begin position="1"/>
        <end position="94"/>
    </location>
</feature>